<dbReference type="eggNOG" id="ENOG5032RFD">
    <property type="taxonomic scope" value="Bacteria"/>
</dbReference>
<protein>
    <recommendedName>
        <fullName evidence="3">DUF3867 domain-containing protein</fullName>
    </recommendedName>
</protein>
<dbReference type="Proteomes" id="UP000182135">
    <property type="component" value="Unassembled WGS sequence"/>
</dbReference>
<dbReference type="EMBL" id="FOOE01000001">
    <property type="protein sequence ID" value="SFF48419.1"/>
    <property type="molecule type" value="Genomic_DNA"/>
</dbReference>
<dbReference type="Pfam" id="PF12983">
    <property type="entry name" value="DUF3867"/>
    <property type="match status" value="1"/>
</dbReference>
<organism evidence="1 2">
    <name type="scientific">Clostridium cadaveris</name>
    <dbReference type="NCBI Taxonomy" id="1529"/>
    <lineage>
        <taxon>Bacteria</taxon>
        <taxon>Bacillati</taxon>
        <taxon>Bacillota</taxon>
        <taxon>Clostridia</taxon>
        <taxon>Eubacteriales</taxon>
        <taxon>Clostridiaceae</taxon>
        <taxon>Clostridium</taxon>
    </lineage>
</organism>
<dbReference type="AlphaFoldDB" id="A0A1I2J1U5"/>
<evidence type="ECO:0000313" key="2">
    <source>
        <dbReference type="Proteomes" id="UP000182135"/>
    </source>
</evidence>
<dbReference type="InterPro" id="IPR024218">
    <property type="entry name" value="DUF3867"/>
</dbReference>
<evidence type="ECO:0000313" key="1">
    <source>
        <dbReference type="EMBL" id="SFF48419.1"/>
    </source>
</evidence>
<dbReference type="STRING" id="1529.SAMN04487885_10115"/>
<reference evidence="1 2" key="1">
    <citation type="submission" date="2016-10" db="EMBL/GenBank/DDBJ databases">
        <authorList>
            <person name="de Groot N.N."/>
        </authorList>
    </citation>
    <scope>NUCLEOTIDE SEQUENCE [LARGE SCALE GENOMIC DNA]</scope>
    <source>
        <strain evidence="1 2">NLAE-zl-G419</strain>
    </source>
</reference>
<gene>
    <name evidence="1" type="ORF">SAMN04487885_10115</name>
</gene>
<keyword evidence="2" id="KW-1185">Reference proteome</keyword>
<evidence type="ECO:0008006" key="3">
    <source>
        <dbReference type="Google" id="ProtNLM"/>
    </source>
</evidence>
<proteinExistence type="predicted"/>
<name>A0A1I2J1U5_9CLOT</name>
<accession>A0A1I2J1U5</accession>
<sequence>MDGIINFDEIKNKAKDKDVDKLEQYIYSLYYSLAQGEITMGDLSKSISEYMEKNNISQEKFLNIQQKLMERYGVNSEDIANQMKNMGIDIPNIDQITDYEKIRKTLSFKDKYGSKLTTKSVNSYFIKNDINELEIIMNEEKITIKSPKNVDLNDNELNEFLCSYKKLMEEKLLNIDICENMKNYNY</sequence>